<sequence length="67" mass="7522">AGVEFTQFVAGLGIKKISDSWGHKLSSKYITKCMIKSQPNILPHRWDRTTVIQILAKECTFGQTGQQ</sequence>
<feature type="non-terminal residue" evidence="1">
    <location>
        <position position="1"/>
    </location>
</feature>
<keyword evidence="2" id="KW-1185">Reference proteome</keyword>
<organism evidence="1 2">
    <name type="scientific">Favolaschia claudopus</name>
    <dbReference type="NCBI Taxonomy" id="2862362"/>
    <lineage>
        <taxon>Eukaryota</taxon>
        <taxon>Fungi</taxon>
        <taxon>Dikarya</taxon>
        <taxon>Basidiomycota</taxon>
        <taxon>Agaricomycotina</taxon>
        <taxon>Agaricomycetes</taxon>
        <taxon>Agaricomycetidae</taxon>
        <taxon>Agaricales</taxon>
        <taxon>Marasmiineae</taxon>
        <taxon>Mycenaceae</taxon>
        <taxon>Favolaschia</taxon>
    </lineage>
</organism>
<accession>A0AAW0E991</accession>
<reference evidence="1 2" key="1">
    <citation type="journal article" date="2024" name="J Genomics">
        <title>Draft genome sequencing and assembly of Favolaschia claudopus CIRM-BRFM 2984 isolated from oak limbs.</title>
        <authorList>
            <person name="Navarro D."/>
            <person name="Drula E."/>
            <person name="Chaduli D."/>
            <person name="Cazenave R."/>
            <person name="Ahrendt S."/>
            <person name="Wang J."/>
            <person name="Lipzen A."/>
            <person name="Daum C."/>
            <person name="Barry K."/>
            <person name="Grigoriev I.V."/>
            <person name="Favel A."/>
            <person name="Rosso M.N."/>
            <person name="Martin F."/>
        </authorList>
    </citation>
    <scope>NUCLEOTIDE SEQUENCE [LARGE SCALE GENOMIC DNA]</scope>
    <source>
        <strain evidence="1 2">CIRM-BRFM 2984</strain>
    </source>
</reference>
<dbReference type="Proteomes" id="UP001362999">
    <property type="component" value="Unassembled WGS sequence"/>
</dbReference>
<gene>
    <name evidence="1" type="ORF">R3P38DRAFT_2828012</name>
</gene>
<proteinExistence type="predicted"/>
<protein>
    <submittedName>
        <fullName evidence="1">Uncharacterized protein</fullName>
    </submittedName>
</protein>
<dbReference type="EMBL" id="JAWWNJ010000002">
    <property type="protein sequence ID" value="KAK7061185.1"/>
    <property type="molecule type" value="Genomic_DNA"/>
</dbReference>
<dbReference type="AlphaFoldDB" id="A0AAW0E991"/>
<evidence type="ECO:0000313" key="2">
    <source>
        <dbReference type="Proteomes" id="UP001362999"/>
    </source>
</evidence>
<evidence type="ECO:0000313" key="1">
    <source>
        <dbReference type="EMBL" id="KAK7061185.1"/>
    </source>
</evidence>
<name>A0AAW0E991_9AGAR</name>
<comment type="caution">
    <text evidence="1">The sequence shown here is derived from an EMBL/GenBank/DDBJ whole genome shotgun (WGS) entry which is preliminary data.</text>
</comment>